<accession>A0ACB8B8N0</accession>
<organism evidence="1 2">
    <name type="scientific">Leucogyrophana mollusca</name>
    <dbReference type="NCBI Taxonomy" id="85980"/>
    <lineage>
        <taxon>Eukaryota</taxon>
        <taxon>Fungi</taxon>
        <taxon>Dikarya</taxon>
        <taxon>Basidiomycota</taxon>
        <taxon>Agaricomycotina</taxon>
        <taxon>Agaricomycetes</taxon>
        <taxon>Agaricomycetidae</taxon>
        <taxon>Boletales</taxon>
        <taxon>Boletales incertae sedis</taxon>
        <taxon>Leucogyrophana</taxon>
    </lineage>
</organism>
<name>A0ACB8B8N0_9AGAM</name>
<comment type="caution">
    <text evidence="1">The sequence shown here is derived from an EMBL/GenBank/DDBJ whole genome shotgun (WGS) entry which is preliminary data.</text>
</comment>
<gene>
    <name evidence="1" type="ORF">BV22DRAFT_1038505</name>
</gene>
<reference evidence="1" key="1">
    <citation type="journal article" date="2021" name="New Phytol.">
        <title>Evolutionary innovations through gain and loss of genes in the ectomycorrhizal Boletales.</title>
        <authorList>
            <person name="Wu G."/>
            <person name="Miyauchi S."/>
            <person name="Morin E."/>
            <person name="Kuo A."/>
            <person name="Drula E."/>
            <person name="Varga T."/>
            <person name="Kohler A."/>
            <person name="Feng B."/>
            <person name="Cao Y."/>
            <person name="Lipzen A."/>
            <person name="Daum C."/>
            <person name="Hundley H."/>
            <person name="Pangilinan J."/>
            <person name="Johnson J."/>
            <person name="Barry K."/>
            <person name="LaButti K."/>
            <person name="Ng V."/>
            <person name="Ahrendt S."/>
            <person name="Min B."/>
            <person name="Choi I.G."/>
            <person name="Park H."/>
            <person name="Plett J.M."/>
            <person name="Magnuson J."/>
            <person name="Spatafora J.W."/>
            <person name="Nagy L.G."/>
            <person name="Henrissat B."/>
            <person name="Grigoriev I.V."/>
            <person name="Yang Z.L."/>
            <person name="Xu J."/>
            <person name="Martin F.M."/>
        </authorList>
    </citation>
    <scope>NUCLEOTIDE SEQUENCE</scope>
    <source>
        <strain evidence="1">KUC20120723A-06</strain>
    </source>
</reference>
<evidence type="ECO:0000313" key="2">
    <source>
        <dbReference type="Proteomes" id="UP000790709"/>
    </source>
</evidence>
<dbReference type="Proteomes" id="UP000790709">
    <property type="component" value="Unassembled WGS sequence"/>
</dbReference>
<sequence length="146" mass="16187">MAAMVQQCSPTRVQPSTPAVTFAQPAIVVENIDDPEGHFAFARIKGDVCLVQLTHQRAGDGPSATLDIPIFRHEFISIFRYSHIARVQPADVRVLESLDARGVRYEEDSGTVFLAKDLVARLRKMVDTSMMLKAGRGRPVPGRRRS</sequence>
<evidence type="ECO:0000313" key="1">
    <source>
        <dbReference type="EMBL" id="KAH7921573.1"/>
    </source>
</evidence>
<keyword evidence="2" id="KW-1185">Reference proteome</keyword>
<dbReference type="EMBL" id="MU266520">
    <property type="protein sequence ID" value="KAH7921573.1"/>
    <property type="molecule type" value="Genomic_DNA"/>
</dbReference>
<proteinExistence type="predicted"/>
<protein>
    <submittedName>
        <fullName evidence="1">Uncharacterized protein</fullName>
    </submittedName>
</protein>